<proteinExistence type="predicted"/>
<dbReference type="EMBL" id="JAHRHJ020000007">
    <property type="protein sequence ID" value="KAH9309690.1"/>
    <property type="molecule type" value="Genomic_DNA"/>
</dbReference>
<keyword evidence="2" id="KW-1185">Reference proteome</keyword>
<gene>
    <name evidence="1" type="ORF">KI387_037601</name>
</gene>
<reference evidence="1 2" key="1">
    <citation type="journal article" date="2021" name="Nat. Plants">
        <title>The Taxus genome provides insights into paclitaxel biosynthesis.</title>
        <authorList>
            <person name="Xiong X."/>
            <person name="Gou J."/>
            <person name="Liao Q."/>
            <person name="Li Y."/>
            <person name="Zhou Q."/>
            <person name="Bi G."/>
            <person name="Li C."/>
            <person name="Du R."/>
            <person name="Wang X."/>
            <person name="Sun T."/>
            <person name="Guo L."/>
            <person name="Liang H."/>
            <person name="Lu P."/>
            <person name="Wu Y."/>
            <person name="Zhang Z."/>
            <person name="Ro D.K."/>
            <person name="Shang Y."/>
            <person name="Huang S."/>
            <person name="Yan J."/>
        </authorList>
    </citation>
    <scope>NUCLEOTIDE SEQUENCE [LARGE SCALE GENOMIC DNA]</scope>
    <source>
        <strain evidence="1">Ta-2019</strain>
    </source>
</reference>
<dbReference type="Pfam" id="PF06521">
    <property type="entry name" value="PAR1"/>
    <property type="match status" value="1"/>
</dbReference>
<accession>A0AA38FSI1</accession>
<protein>
    <submittedName>
        <fullName evidence="1">Uncharacterized protein</fullName>
    </submittedName>
</protein>
<comment type="caution">
    <text evidence="1">The sequence shown here is derived from an EMBL/GenBank/DDBJ whole genome shotgun (WGS) entry which is preliminary data.</text>
</comment>
<name>A0AA38FSI1_TAXCH</name>
<sequence length="81" mass="9028">VKEVWNCERLPVEMCAFAVSSTGSRCVLEKKYSFEADTHEASLQYQCQSSGVNVGEDEGMDRERGVCAGMWFTEDVCGHVN</sequence>
<dbReference type="AlphaFoldDB" id="A0AA38FSI1"/>
<dbReference type="Proteomes" id="UP000824469">
    <property type="component" value="Unassembled WGS sequence"/>
</dbReference>
<feature type="non-terminal residue" evidence="1">
    <location>
        <position position="1"/>
    </location>
</feature>
<evidence type="ECO:0000313" key="2">
    <source>
        <dbReference type="Proteomes" id="UP000824469"/>
    </source>
</evidence>
<evidence type="ECO:0000313" key="1">
    <source>
        <dbReference type="EMBL" id="KAH9309690.1"/>
    </source>
</evidence>
<dbReference type="PANTHER" id="PTHR33649">
    <property type="entry name" value="PAR1 PROTEIN"/>
    <property type="match status" value="1"/>
</dbReference>
<organism evidence="1 2">
    <name type="scientific">Taxus chinensis</name>
    <name type="common">Chinese yew</name>
    <name type="synonym">Taxus wallichiana var. chinensis</name>
    <dbReference type="NCBI Taxonomy" id="29808"/>
    <lineage>
        <taxon>Eukaryota</taxon>
        <taxon>Viridiplantae</taxon>
        <taxon>Streptophyta</taxon>
        <taxon>Embryophyta</taxon>
        <taxon>Tracheophyta</taxon>
        <taxon>Spermatophyta</taxon>
        <taxon>Pinopsida</taxon>
        <taxon>Pinidae</taxon>
        <taxon>Conifers II</taxon>
        <taxon>Cupressales</taxon>
        <taxon>Taxaceae</taxon>
        <taxon>Taxus</taxon>
    </lineage>
</organism>
<dbReference type="InterPro" id="IPR009489">
    <property type="entry name" value="PAR1"/>
</dbReference>